<accession>A0A3L8Q3U2</accession>
<evidence type="ECO:0000313" key="3">
    <source>
        <dbReference type="Proteomes" id="UP000281474"/>
    </source>
</evidence>
<reference evidence="2 3" key="1">
    <citation type="submission" date="2018-09" db="EMBL/GenBank/DDBJ databases">
        <title>Phylogeny of the Shewanellaceae, and recommendation for two new genera, Pseudoshewanella and Parashewanella.</title>
        <authorList>
            <person name="Wang G."/>
        </authorList>
    </citation>
    <scope>NUCLEOTIDE SEQUENCE [LARGE SCALE GENOMIC DNA]</scope>
    <source>
        <strain evidence="2 3">C51</strain>
    </source>
</reference>
<protein>
    <submittedName>
        <fullName evidence="2">Uncharacterized protein</fullName>
    </submittedName>
</protein>
<keyword evidence="1" id="KW-0175">Coiled coil</keyword>
<comment type="caution">
    <text evidence="2">The sequence shown here is derived from an EMBL/GenBank/DDBJ whole genome shotgun (WGS) entry which is preliminary data.</text>
</comment>
<dbReference type="SUPFAM" id="SSF47986">
    <property type="entry name" value="DEATH domain"/>
    <property type="match status" value="1"/>
</dbReference>
<evidence type="ECO:0000313" key="2">
    <source>
        <dbReference type="EMBL" id="RLV61592.1"/>
    </source>
</evidence>
<name>A0A3L8Q3U2_9GAMM</name>
<dbReference type="RefSeq" id="WP_121836991.1">
    <property type="nucleotide sequence ID" value="NZ_ML014753.1"/>
</dbReference>
<dbReference type="EMBL" id="QZEI01000001">
    <property type="protein sequence ID" value="RLV61592.1"/>
    <property type="molecule type" value="Genomic_DNA"/>
</dbReference>
<evidence type="ECO:0000256" key="1">
    <source>
        <dbReference type="SAM" id="Coils"/>
    </source>
</evidence>
<dbReference type="AlphaFoldDB" id="A0A3L8Q3U2"/>
<sequence>MAIKFDNQAACIAVLKDGIPDWKNEGFVSKHLMTLYSLHIISFPQKKSIMDAGSSSEKASKLVEFLVESTERFGTETFQTFIDDLDNYDEKNVLGVLTQRYKTYMQNPPQAFQKFLLSKDTTQSSTEGLLGVQLESHNKKELLALRVKSNESEQQIKSLKSEVEDLRKENDDLTGQLEQLAIQMDKLQKTVAPNNIHTENN</sequence>
<organism evidence="2 3">
    <name type="scientific">Parashewanella curva</name>
    <dbReference type="NCBI Taxonomy" id="2338552"/>
    <lineage>
        <taxon>Bacteria</taxon>
        <taxon>Pseudomonadati</taxon>
        <taxon>Pseudomonadota</taxon>
        <taxon>Gammaproteobacteria</taxon>
        <taxon>Alteromonadales</taxon>
        <taxon>Shewanellaceae</taxon>
        <taxon>Parashewanella</taxon>
    </lineage>
</organism>
<keyword evidence="3" id="KW-1185">Reference proteome</keyword>
<gene>
    <name evidence="2" type="ORF">D5018_00290</name>
</gene>
<proteinExistence type="predicted"/>
<dbReference type="Proteomes" id="UP000281474">
    <property type="component" value="Unassembled WGS sequence"/>
</dbReference>
<dbReference type="InterPro" id="IPR011029">
    <property type="entry name" value="DEATH-like_dom_sf"/>
</dbReference>
<feature type="coiled-coil region" evidence="1">
    <location>
        <begin position="142"/>
        <end position="190"/>
    </location>
</feature>